<keyword evidence="2" id="KW-1185">Reference proteome</keyword>
<gene>
    <name evidence="1" type="ORF">JD78_02028</name>
</gene>
<dbReference type="RefSeq" id="WP_153355882.1">
    <property type="nucleotide sequence ID" value="NZ_JABGDC010000004.1"/>
</dbReference>
<name>A0A562IRZ8_9ACTN</name>
<evidence type="ECO:0000313" key="2">
    <source>
        <dbReference type="Proteomes" id="UP000321490"/>
    </source>
</evidence>
<dbReference type="AlphaFoldDB" id="A0A562IRZ8"/>
<dbReference type="EMBL" id="VLKF01000001">
    <property type="protein sequence ID" value="TWH73505.1"/>
    <property type="molecule type" value="Genomic_DNA"/>
</dbReference>
<protein>
    <submittedName>
        <fullName evidence="1">Uncharacterized protein DUF4192</fullName>
    </submittedName>
</protein>
<organism evidence="1 2">
    <name type="scientific">Modestobacter roseus</name>
    <dbReference type="NCBI Taxonomy" id="1181884"/>
    <lineage>
        <taxon>Bacteria</taxon>
        <taxon>Bacillati</taxon>
        <taxon>Actinomycetota</taxon>
        <taxon>Actinomycetes</taxon>
        <taxon>Geodermatophilales</taxon>
        <taxon>Geodermatophilaceae</taxon>
        <taxon>Modestobacter</taxon>
    </lineage>
</organism>
<dbReference type="Pfam" id="PF13830">
    <property type="entry name" value="DUF4192"/>
    <property type="match status" value="1"/>
</dbReference>
<reference evidence="1 2" key="1">
    <citation type="submission" date="2019-07" db="EMBL/GenBank/DDBJ databases">
        <title>R&amp;d 2014.</title>
        <authorList>
            <person name="Klenk H.-P."/>
        </authorList>
    </citation>
    <scope>NUCLEOTIDE SEQUENCE [LARGE SCALE GENOMIC DNA]</scope>
    <source>
        <strain evidence="1 2">DSM 45764</strain>
    </source>
</reference>
<accession>A0A562IRZ8</accession>
<dbReference type="OrthoDB" id="3264463at2"/>
<sequence length="354" mass="37148">MPAAERPITVRISDPGDVAAALPHLVGFHPAESLVVVGLTGSPARAVRVTARVDLPAPEDREEAVQRLVRSLLRDEVSAVVVAVVTDADDDAGTLLPQLELVHRAVQGFTDVGIAVADVLLVRRGRWWSYERPDPTGTPVPADTPLAAAGAVTGQVVAPDRAALVRRLAPVGFLAAEGMSRSCEEVGQVMARRLLGTAWEEVAEESWALLRAAVDRSGPGSTARLPDADVARLAWGLRDVDVRDRAMGLCAGPSAAGAEVVFTELTRRAPAPLDAAPATLLAVTAWARGAGALANVALDRALSSEPTYRLAVLLRQALDACLPPAAIRDLVREAAAGPPVATRARSAAPAWWPW</sequence>
<dbReference type="InterPro" id="IPR025447">
    <property type="entry name" value="DUF4192"/>
</dbReference>
<proteinExistence type="predicted"/>
<comment type="caution">
    <text evidence="1">The sequence shown here is derived from an EMBL/GenBank/DDBJ whole genome shotgun (WGS) entry which is preliminary data.</text>
</comment>
<dbReference type="Proteomes" id="UP000321490">
    <property type="component" value="Unassembled WGS sequence"/>
</dbReference>
<evidence type="ECO:0000313" key="1">
    <source>
        <dbReference type="EMBL" id="TWH73505.1"/>
    </source>
</evidence>